<evidence type="ECO:0000256" key="1">
    <source>
        <dbReference type="SAM" id="SignalP"/>
    </source>
</evidence>
<sequence length="91" mass="9887">MKALCFPLAPAIVTHPLELLCFLLPFRGLSPLLPLCRAVCQVLTLNISPVTNRTASCLFRCCVTSIDSFPVNLHQLRTIAILGIRSLVGAL</sequence>
<proteinExistence type="predicted"/>
<evidence type="ECO:0000313" key="3">
    <source>
        <dbReference type="Proteomes" id="UP000054538"/>
    </source>
</evidence>
<organism evidence="2 3">
    <name type="scientific">Paxillus rubicundulus Ve08.2h10</name>
    <dbReference type="NCBI Taxonomy" id="930991"/>
    <lineage>
        <taxon>Eukaryota</taxon>
        <taxon>Fungi</taxon>
        <taxon>Dikarya</taxon>
        <taxon>Basidiomycota</taxon>
        <taxon>Agaricomycotina</taxon>
        <taxon>Agaricomycetes</taxon>
        <taxon>Agaricomycetidae</taxon>
        <taxon>Boletales</taxon>
        <taxon>Paxilineae</taxon>
        <taxon>Paxillaceae</taxon>
        <taxon>Paxillus</taxon>
    </lineage>
</organism>
<evidence type="ECO:0008006" key="4">
    <source>
        <dbReference type="Google" id="ProtNLM"/>
    </source>
</evidence>
<keyword evidence="1" id="KW-0732">Signal</keyword>
<keyword evidence="3" id="KW-1185">Reference proteome</keyword>
<feature type="signal peptide" evidence="1">
    <location>
        <begin position="1"/>
        <end position="16"/>
    </location>
</feature>
<reference evidence="2 3" key="1">
    <citation type="submission" date="2014-04" db="EMBL/GenBank/DDBJ databases">
        <authorList>
            <consortium name="DOE Joint Genome Institute"/>
            <person name="Kuo A."/>
            <person name="Kohler A."/>
            <person name="Jargeat P."/>
            <person name="Nagy L.G."/>
            <person name="Floudas D."/>
            <person name="Copeland A."/>
            <person name="Barry K.W."/>
            <person name="Cichocki N."/>
            <person name="Veneault-Fourrey C."/>
            <person name="LaButti K."/>
            <person name="Lindquist E.A."/>
            <person name="Lipzen A."/>
            <person name="Lundell T."/>
            <person name="Morin E."/>
            <person name="Murat C."/>
            <person name="Sun H."/>
            <person name="Tunlid A."/>
            <person name="Henrissat B."/>
            <person name="Grigoriev I.V."/>
            <person name="Hibbett D.S."/>
            <person name="Martin F."/>
            <person name="Nordberg H.P."/>
            <person name="Cantor M.N."/>
            <person name="Hua S.X."/>
        </authorList>
    </citation>
    <scope>NUCLEOTIDE SEQUENCE [LARGE SCALE GENOMIC DNA]</scope>
    <source>
        <strain evidence="2 3">Ve08.2h10</strain>
    </source>
</reference>
<name>A0A0D0E004_9AGAM</name>
<feature type="chain" id="PRO_5002208706" description="Secreted protein" evidence="1">
    <location>
        <begin position="17"/>
        <end position="91"/>
    </location>
</feature>
<reference evidence="3" key="2">
    <citation type="submission" date="2015-01" db="EMBL/GenBank/DDBJ databases">
        <title>Evolutionary Origins and Diversification of the Mycorrhizal Mutualists.</title>
        <authorList>
            <consortium name="DOE Joint Genome Institute"/>
            <consortium name="Mycorrhizal Genomics Consortium"/>
            <person name="Kohler A."/>
            <person name="Kuo A."/>
            <person name="Nagy L.G."/>
            <person name="Floudas D."/>
            <person name="Copeland A."/>
            <person name="Barry K.W."/>
            <person name="Cichocki N."/>
            <person name="Veneault-Fourrey C."/>
            <person name="LaButti K."/>
            <person name="Lindquist E.A."/>
            <person name="Lipzen A."/>
            <person name="Lundell T."/>
            <person name="Morin E."/>
            <person name="Murat C."/>
            <person name="Riley R."/>
            <person name="Ohm R."/>
            <person name="Sun H."/>
            <person name="Tunlid A."/>
            <person name="Henrissat B."/>
            <person name="Grigoriev I.V."/>
            <person name="Hibbett D.S."/>
            <person name="Martin F."/>
        </authorList>
    </citation>
    <scope>NUCLEOTIDE SEQUENCE [LARGE SCALE GENOMIC DNA]</scope>
    <source>
        <strain evidence="3">Ve08.2h10</strain>
    </source>
</reference>
<evidence type="ECO:0000313" key="2">
    <source>
        <dbReference type="EMBL" id="KIK96411.1"/>
    </source>
</evidence>
<dbReference type="AlphaFoldDB" id="A0A0D0E004"/>
<gene>
    <name evidence="2" type="ORF">PAXRUDRAFT_825978</name>
</gene>
<dbReference type="InParanoid" id="A0A0D0E004"/>
<dbReference type="EMBL" id="KN824988">
    <property type="protein sequence ID" value="KIK96411.1"/>
    <property type="molecule type" value="Genomic_DNA"/>
</dbReference>
<dbReference type="Proteomes" id="UP000054538">
    <property type="component" value="Unassembled WGS sequence"/>
</dbReference>
<dbReference type="HOGENOM" id="CLU_2427695_0_0_1"/>
<protein>
    <recommendedName>
        <fullName evidence="4">Secreted protein</fullName>
    </recommendedName>
</protein>
<accession>A0A0D0E004</accession>